<dbReference type="AlphaFoldDB" id="A0A2M9YJC2"/>
<evidence type="ECO:0000256" key="2">
    <source>
        <dbReference type="SAM" id="MobiDB-lite"/>
    </source>
</evidence>
<keyword evidence="6" id="KW-1185">Reference proteome</keyword>
<keyword evidence="1" id="KW-0175">Coiled coil</keyword>
<proteinExistence type="predicted"/>
<comment type="caution">
    <text evidence="4">The sequence shown here is derived from an EMBL/GenBank/DDBJ whole genome shotgun (WGS) entry which is preliminary data.</text>
</comment>
<name>A0A2M9YJC2_9LEPT</name>
<organism evidence="4 7">
    <name type="scientific">Leptospira adleri</name>
    <dbReference type="NCBI Taxonomy" id="2023186"/>
    <lineage>
        <taxon>Bacteria</taxon>
        <taxon>Pseudomonadati</taxon>
        <taxon>Spirochaetota</taxon>
        <taxon>Spirochaetia</taxon>
        <taxon>Leptospirales</taxon>
        <taxon>Leptospiraceae</taxon>
        <taxon>Leptospira</taxon>
    </lineage>
</organism>
<evidence type="ECO:0000256" key="1">
    <source>
        <dbReference type="SAM" id="Coils"/>
    </source>
</evidence>
<feature type="domain" description="Helicase C-terminal" evidence="3">
    <location>
        <begin position="410"/>
        <end position="467"/>
    </location>
</feature>
<feature type="compositionally biased region" description="Low complexity" evidence="2">
    <location>
        <begin position="220"/>
        <end position="231"/>
    </location>
</feature>
<feature type="coiled-coil region" evidence="1">
    <location>
        <begin position="565"/>
        <end position="669"/>
    </location>
</feature>
<dbReference type="EMBL" id="NPDU01000024">
    <property type="protein sequence ID" value="PJZ61945.1"/>
    <property type="molecule type" value="Genomic_DNA"/>
</dbReference>
<evidence type="ECO:0000313" key="4">
    <source>
        <dbReference type="EMBL" id="PJZ51639.1"/>
    </source>
</evidence>
<evidence type="ECO:0000313" key="7">
    <source>
        <dbReference type="Proteomes" id="UP000232188"/>
    </source>
</evidence>
<dbReference type="EMBL" id="NPDV01000022">
    <property type="protein sequence ID" value="PJZ51639.1"/>
    <property type="molecule type" value="Genomic_DNA"/>
</dbReference>
<evidence type="ECO:0000313" key="5">
    <source>
        <dbReference type="EMBL" id="PJZ61945.1"/>
    </source>
</evidence>
<feature type="compositionally biased region" description="Polar residues" evidence="2">
    <location>
        <begin position="182"/>
        <end position="191"/>
    </location>
</feature>
<dbReference type="SUPFAM" id="SSF52540">
    <property type="entry name" value="P-loop containing nucleoside triphosphate hydrolases"/>
    <property type="match status" value="1"/>
</dbReference>
<dbReference type="Proteomes" id="UP000232149">
    <property type="component" value="Unassembled WGS sequence"/>
</dbReference>
<reference evidence="6 7" key="1">
    <citation type="submission" date="2017-07" db="EMBL/GenBank/DDBJ databases">
        <title>Leptospira spp. isolated from tropical soils.</title>
        <authorList>
            <person name="Thibeaux R."/>
            <person name="Iraola G."/>
            <person name="Ferres I."/>
            <person name="Bierque E."/>
            <person name="Girault D."/>
            <person name="Soupe-Gilbert M.-E."/>
            <person name="Picardeau M."/>
            <person name="Goarant C."/>
        </authorList>
    </citation>
    <scope>NUCLEOTIDE SEQUENCE [LARGE SCALE GENOMIC DNA]</scope>
    <source>
        <strain evidence="4 7">FH2-B-C1</strain>
        <strain evidence="5 6">FH2-B-D1</strain>
    </source>
</reference>
<dbReference type="InterPro" id="IPR027417">
    <property type="entry name" value="P-loop_NTPase"/>
</dbReference>
<dbReference type="Gene3D" id="3.40.50.300">
    <property type="entry name" value="P-loop containing nucleotide triphosphate hydrolases"/>
    <property type="match status" value="1"/>
</dbReference>
<dbReference type="Pfam" id="PF00271">
    <property type="entry name" value="Helicase_C"/>
    <property type="match status" value="1"/>
</dbReference>
<evidence type="ECO:0000259" key="3">
    <source>
        <dbReference type="Pfam" id="PF00271"/>
    </source>
</evidence>
<gene>
    <name evidence="5" type="ORF">CH376_11070</name>
    <name evidence="4" type="ORF">CH380_19100</name>
</gene>
<dbReference type="RefSeq" id="WP_100787434.1">
    <property type="nucleotide sequence ID" value="NZ_NPDU01000024.1"/>
</dbReference>
<protein>
    <recommendedName>
        <fullName evidence="3">Helicase C-terminal domain-containing protein</fullName>
    </recommendedName>
</protein>
<accession>A0A2M9YJC2</accession>
<sequence length="745" mass="84773">MNQDEIIQSFLKGRKFEVGRESVRKDGIYRKISDSGEKSKQWKLIQKHNEDKKRFSKILEAITNFFGADKKDAKFIPKREYDSNKIEDKGISIQEWTRHFTKYFESKSQIDAKFHQEKNATETNSTIIENKNNSNQVTNFTTNITNQNTGKPTFKKSIFKILYDLYGDGNGKSNRDNESNNRVELSNSTDKGSGMGLSKPTRDGESGQIRTDTGKSALFGRKSGNGSSSRVSSDERITKEESLALSVADKLNTFRGLWSKKKQNEINLECKKILSTTPPEQITSEQKEILRLYEGSGGQTTNAEVEANRGMLYQFLTPTKVVEKMQDILSRYVNEGDKGMEPSAGIGRFADGKGGKYNWDMMEYNPDDKTAFSIAKILNPEAIGILTSDTKNKKAKDPELGKQGLSRFTEISQQFNSAKHPCKILIGSDVIKEGVSLNNNTIAAYNASIDWNPTTEVQKRGRHHRPGNLQKNVQWIDILMEDSIDSKLYQKQSEKISRINQIFEKSGSAAIDVSDINPEELKTDIIRDPKRKAQFIVNEEAAKVRQEAKELQGKSFTLQGIVDEIRELRNTVQNEERWLSEEKKDLKENVEEFNKLKKKGRSESYGPLSEFSISYQRKKVQDLVTSLSINKAKLQRNEENLERKGLSDLVKAESAANKLMSESDKLSEKVREILGNKKEEYISKFTKELAEKEKNKAKESIDSIVYKHVRELLSVAGINEFRKSLALNSEIRNRITLKRYLKSAC</sequence>
<feature type="region of interest" description="Disordered" evidence="2">
    <location>
        <begin position="170"/>
        <end position="238"/>
    </location>
</feature>
<evidence type="ECO:0000313" key="6">
    <source>
        <dbReference type="Proteomes" id="UP000232149"/>
    </source>
</evidence>
<dbReference type="InterPro" id="IPR001650">
    <property type="entry name" value="Helicase_C-like"/>
</dbReference>
<dbReference type="Proteomes" id="UP000232188">
    <property type="component" value="Unassembled WGS sequence"/>
</dbReference>